<reference evidence="2" key="1">
    <citation type="submission" date="2023-04" db="EMBL/GenBank/DDBJ databases">
        <authorList>
            <consortium name="ELIXIR-Norway"/>
        </authorList>
    </citation>
    <scope>NUCLEOTIDE SEQUENCE [LARGE SCALE GENOMIC DNA]</scope>
</reference>
<evidence type="ECO:0000313" key="2">
    <source>
        <dbReference type="EMBL" id="CAI9171577.1"/>
    </source>
</evidence>
<keyword evidence="3" id="KW-1185">Reference proteome</keyword>
<name>A0ABN8ZCF1_RANTA</name>
<organism evidence="2 3">
    <name type="scientific">Rangifer tarandus platyrhynchus</name>
    <name type="common">Svalbard reindeer</name>
    <dbReference type="NCBI Taxonomy" id="3082113"/>
    <lineage>
        <taxon>Eukaryota</taxon>
        <taxon>Metazoa</taxon>
        <taxon>Chordata</taxon>
        <taxon>Craniata</taxon>
        <taxon>Vertebrata</taxon>
        <taxon>Euteleostomi</taxon>
        <taxon>Mammalia</taxon>
        <taxon>Eutheria</taxon>
        <taxon>Laurasiatheria</taxon>
        <taxon>Artiodactyla</taxon>
        <taxon>Ruminantia</taxon>
        <taxon>Pecora</taxon>
        <taxon>Cervidae</taxon>
        <taxon>Odocoileinae</taxon>
        <taxon>Rangifer</taxon>
    </lineage>
</organism>
<accession>A0ABN8ZCF1</accession>
<sequence>MSAMTLVSEGEAKTKKSSKKKQRPLDALHVCSPGALQTPRTHLSEALFSRGRCPASIALGTSLGPLPTILLSAQDPPFLPSSQKQASLASALPSRCRFKPRILM</sequence>
<protein>
    <submittedName>
        <fullName evidence="2">Uncharacterized protein</fullName>
    </submittedName>
</protein>
<proteinExistence type="predicted"/>
<evidence type="ECO:0000313" key="3">
    <source>
        <dbReference type="Proteomes" id="UP001176941"/>
    </source>
</evidence>
<feature type="region of interest" description="Disordered" evidence="1">
    <location>
        <begin position="1"/>
        <end position="24"/>
    </location>
</feature>
<dbReference type="EMBL" id="OX459967">
    <property type="protein sequence ID" value="CAI9171577.1"/>
    <property type="molecule type" value="Genomic_DNA"/>
</dbReference>
<dbReference type="Proteomes" id="UP001176941">
    <property type="component" value="Chromosome 31"/>
</dbReference>
<gene>
    <name evidence="2" type="ORF">MRATA1EN1_LOCUS20539</name>
</gene>
<evidence type="ECO:0000256" key="1">
    <source>
        <dbReference type="SAM" id="MobiDB-lite"/>
    </source>
</evidence>